<protein>
    <submittedName>
        <fullName evidence="1">Uncharacterized protein</fullName>
    </submittedName>
</protein>
<dbReference type="AlphaFoldDB" id="A0A2H0WL13"/>
<sequence>MNIFIIIIIAAVVGLAVYARREAKKHGTSASEEFVGICKSAIETASQKEERKQKAFAMINRTAGCPI</sequence>
<accession>A0A2H0WL13</accession>
<comment type="caution">
    <text evidence="1">The sequence shown here is derived from an EMBL/GenBank/DDBJ whole genome shotgun (WGS) entry which is preliminary data.</text>
</comment>
<proteinExistence type="predicted"/>
<reference evidence="2" key="1">
    <citation type="submission" date="2017-09" db="EMBL/GenBank/DDBJ databases">
        <title>Depth-based differentiation of microbial function through sediment-hosted aquifers and enrichment of novel symbionts in the deep terrestrial subsurface.</title>
        <authorList>
            <person name="Probst A.J."/>
            <person name="Ladd B."/>
            <person name="Jarett J.K."/>
            <person name="Geller-Mcgrath D.E."/>
            <person name="Sieber C.M.K."/>
            <person name="Emerson J.B."/>
            <person name="Anantharaman K."/>
            <person name="Thomas B.C."/>
            <person name="Malmstrom R."/>
            <person name="Stieglmeier M."/>
            <person name="Klingl A."/>
            <person name="Woyke T."/>
            <person name="Ryan C.M."/>
            <person name="Banfield J.F."/>
        </authorList>
    </citation>
    <scope>NUCLEOTIDE SEQUENCE [LARGE SCALE GENOMIC DNA]</scope>
</reference>
<dbReference type="Proteomes" id="UP000230353">
    <property type="component" value="Unassembled WGS sequence"/>
</dbReference>
<dbReference type="EMBL" id="PEZL01000032">
    <property type="protein sequence ID" value="PIS13364.1"/>
    <property type="molecule type" value="Genomic_DNA"/>
</dbReference>
<name>A0A2H0WL13_9BACT</name>
<evidence type="ECO:0000313" key="2">
    <source>
        <dbReference type="Proteomes" id="UP000230353"/>
    </source>
</evidence>
<evidence type="ECO:0000313" key="1">
    <source>
        <dbReference type="EMBL" id="PIS13364.1"/>
    </source>
</evidence>
<gene>
    <name evidence="1" type="ORF">COT67_02230</name>
</gene>
<organism evidence="1 2">
    <name type="scientific">Candidatus Tagabacteria bacterium CG09_land_8_20_14_0_10_41_14</name>
    <dbReference type="NCBI Taxonomy" id="1975021"/>
    <lineage>
        <taxon>Bacteria</taxon>
        <taxon>Candidatus Tagaibacteriota</taxon>
    </lineage>
</organism>